<feature type="region of interest" description="Disordered" evidence="2">
    <location>
        <begin position="472"/>
        <end position="511"/>
    </location>
</feature>
<sequence length="613" mass="72118">MKILGNNIYSITFPPILGLRILKDHLTAGLSSRILLYDSEFPIHHTFKLPHCMGQVQTALPAIDNSPPPQRPHVFCKLKKVQKEAERCSQIVSDNFTLLQHLSNIMRTTRVDHFWEEPPPNFLQRVGVYKVRRKGLRRVKTDLSEEDQPHSRRERCYGCSPQRFPKVEIIPEERIPFPPPKERITRRAETPPDWEKQYQFRCSEDRPEFRGKVWNRPEKRSSIRQHVDVEKRQRRRRRKRELMEETQSIYLSKDGLTLAVKFPSRTEVLMTNQSGTRVLERELCECKSFPRKFSKLGKSRSETLTLKSPDKLEYDQLEKEIENDTLINTLKEVAKLKINEEQDEEELSSNDEQKSLKAEESLELAKSEEKSDEETDSFFDQLLKEEYRKTFEMDEEEEPVENYSNQVSYEEKSVKEEAELTSEAAEKEENGSEEQAEIPPTELQEYIGEEYEKSNSDEINFDFWGLTEQENGHIDNNVQKETEEVVKEGIEEQSKEESFGELEEDELKEDTLSKNMVEVAADEIDTIISQDFEETQCEENISEESVQEKQEEEETFKETDNEEENTNKTIEKIFESVENVIAEIKEEDWMDELDIDLIESMRENQESNDENVQ</sequence>
<dbReference type="HOGENOM" id="CLU_445737_0_0_1"/>
<reference evidence="3" key="1">
    <citation type="submission" date="2015-05" db="UniProtKB">
        <authorList>
            <consortium name="EnsemblMetazoa"/>
        </authorList>
    </citation>
    <scope>IDENTIFICATION</scope>
</reference>
<feature type="compositionally biased region" description="Basic and acidic residues" evidence="2">
    <location>
        <begin position="472"/>
        <end position="498"/>
    </location>
</feature>
<feature type="compositionally biased region" description="Basic and acidic residues" evidence="2">
    <location>
        <begin position="216"/>
        <end position="231"/>
    </location>
</feature>
<dbReference type="InterPro" id="IPR038792">
    <property type="entry name" value="CFAP97D1/2"/>
</dbReference>
<feature type="compositionally biased region" description="Acidic residues" evidence="2">
    <location>
        <begin position="499"/>
        <end position="508"/>
    </location>
</feature>
<evidence type="ECO:0000256" key="2">
    <source>
        <dbReference type="SAM" id="MobiDB-lite"/>
    </source>
</evidence>
<dbReference type="STRING" id="13249.T1HLR6"/>
<accession>T1HLR6</accession>
<dbReference type="Pfam" id="PF13879">
    <property type="entry name" value="Hmw_CFAP97"/>
    <property type="match status" value="1"/>
</dbReference>
<dbReference type="eggNOG" id="ENOG502S2H4">
    <property type="taxonomic scope" value="Eukaryota"/>
</dbReference>
<feature type="region of interest" description="Disordered" evidence="2">
    <location>
        <begin position="216"/>
        <end position="240"/>
    </location>
</feature>
<feature type="compositionally biased region" description="Acidic residues" evidence="2">
    <location>
        <begin position="550"/>
        <end position="564"/>
    </location>
</feature>
<dbReference type="AlphaFoldDB" id="T1HLR6"/>
<protein>
    <submittedName>
        <fullName evidence="3">Uncharacterized protein</fullName>
    </submittedName>
</protein>
<evidence type="ECO:0000313" key="4">
    <source>
        <dbReference type="Proteomes" id="UP000015103"/>
    </source>
</evidence>
<feature type="compositionally biased region" description="Basic and acidic residues" evidence="2">
    <location>
        <begin position="382"/>
        <end position="392"/>
    </location>
</feature>
<dbReference type="PANTHER" id="PTHR33768">
    <property type="entry name" value="MIP11318P"/>
    <property type="match status" value="1"/>
</dbReference>
<feature type="compositionally biased region" description="Basic and acidic residues" evidence="2">
    <location>
        <begin position="351"/>
        <end position="369"/>
    </location>
</feature>
<dbReference type="EMBL" id="ACPB03006666">
    <property type="status" value="NOT_ANNOTATED_CDS"/>
    <property type="molecule type" value="Genomic_DNA"/>
</dbReference>
<keyword evidence="4" id="KW-1185">Reference proteome</keyword>
<feature type="region of interest" description="Disordered" evidence="2">
    <location>
        <begin position="534"/>
        <end position="569"/>
    </location>
</feature>
<name>T1HLR6_RHOPR</name>
<organism evidence="3 4">
    <name type="scientific">Rhodnius prolixus</name>
    <name type="common">Triatomid bug</name>
    <dbReference type="NCBI Taxonomy" id="13249"/>
    <lineage>
        <taxon>Eukaryota</taxon>
        <taxon>Metazoa</taxon>
        <taxon>Ecdysozoa</taxon>
        <taxon>Arthropoda</taxon>
        <taxon>Hexapoda</taxon>
        <taxon>Insecta</taxon>
        <taxon>Pterygota</taxon>
        <taxon>Neoptera</taxon>
        <taxon>Paraneoptera</taxon>
        <taxon>Hemiptera</taxon>
        <taxon>Heteroptera</taxon>
        <taxon>Panheteroptera</taxon>
        <taxon>Cimicomorpha</taxon>
        <taxon>Reduviidae</taxon>
        <taxon>Triatominae</taxon>
        <taxon>Rhodnius</taxon>
    </lineage>
</organism>
<dbReference type="EnsemblMetazoa" id="RPRC004990-RA">
    <property type="protein sequence ID" value="RPRC004990-PA"/>
    <property type="gene ID" value="RPRC004990"/>
</dbReference>
<dbReference type="VEuPathDB" id="VectorBase:RPRC004990"/>
<dbReference type="InParanoid" id="T1HLR6"/>
<evidence type="ECO:0000313" key="3">
    <source>
        <dbReference type="EnsemblMetazoa" id="RPRC004990-PA"/>
    </source>
</evidence>
<dbReference type="Proteomes" id="UP000015103">
    <property type="component" value="Unassembled WGS sequence"/>
</dbReference>
<dbReference type="PANTHER" id="PTHR33768:SF3">
    <property type="entry name" value="MIP11318P"/>
    <property type="match status" value="1"/>
</dbReference>
<evidence type="ECO:0000256" key="1">
    <source>
        <dbReference type="ARBA" id="ARBA00008315"/>
    </source>
</evidence>
<feature type="region of interest" description="Disordered" evidence="2">
    <location>
        <begin position="341"/>
        <end position="454"/>
    </location>
</feature>
<dbReference type="InterPro" id="IPR029488">
    <property type="entry name" value="Hmw/CFAP97"/>
</dbReference>
<feature type="compositionally biased region" description="Basic and acidic residues" evidence="2">
    <location>
        <begin position="409"/>
        <end position="430"/>
    </location>
</feature>
<comment type="similarity">
    <text evidence="1">Belongs to the CFAP97 family.</text>
</comment>
<proteinExistence type="inferred from homology"/>